<dbReference type="InterPro" id="IPR045851">
    <property type="entry name" value="AMP-bd_C_sf"/>
</dbReference>
<dbReference type="Gene3D" id="3.30.300.30">
    <property type="match status" value="1"/>
</dbReference>
<dbReference type="NCBIfam" id="NF004837">
    <property type="entry name" value="PRK06187.1"/>
    <property type="match status" value="1"/>
</dbReference>
<feature type="domain" description="AMP-dependent synthetase/ligase" evidence="5">
    <location>
        <begin position="12"/>
        <end position="393"/>
    </location>
</feature>
<dbReference type="AlphaFoldDB" id="A0ABD5U9B9"/>
<dbReference type="RefSeq" id="WP_368662161.1">
    <property type="nucleotide sequence ID" value="NZ_JARRAH010000001.1"/>
</dbReference>
<dbReference type="GO" id="GO:0006631">
    <property type="term" value="P:fatty acid metabolic process"/>
    <property type="evidence" value="ECO:0007669"/>
    <property type="project" value="UniProtKB-KW"/>
</dbReference>
<evidence type="ECO:0000256" key="4">
    <source>
        <dbReference type="ARBA" id="ARBA00023098"/>
    </source>
</evidence>
<accession>A0ABD5U9B9</accession>
<dbReference type="EMBL" id="JBHSXM010000001">
    <property type="protein sequence ID" value="MFC6835931.1"/>
    <property type="molecule type" value="Genomic_DNA"/>
</dbReference>
<dbReference type="FunFam" id="3.30.300.30:FF:000008">
    <property type="entry name" value="2,3-dihydroxybenzoate-AMP ligase"/>
    <property type="match status" value="1"/>
</dbReference>
<dbReference type="GO" id="GO:0016874">
    <property type="term" value="F:ligase activity"/>
    <property type="evidence" value="ECO:0007669"/>
    <property type="project" value="UniProtKB-KW"/>
</dbReference>
<organism evidence="7 8">
    <name type="scientific">Halomarina ordinaria</name>
    <dbReference type="NCBI Taxonomy" id="3033939"/>
    <lineage>
        <taxon>Archaea</taxon>
        <taxon>Methanobacteriati</taxon>
        <taxon>Methanobacteriota</taxon>
        <taxon>Stenosarchaea group</taxon>
        <taxon>Halobacteria</taxon>
        <taxon>Halobacteriales</taxon>
        <taxon>Natronomonadaceae</taxon>
        <taxon>Halomarina</taxon>
    </lineage>
</organism>
<evidence type="ECO:0000313" key="7">
    <source>
        <dbReference type="EMBL" id="MFC6835931.1"/>
    </source>
</evidence>
<evidence type="ECO:0000313" key="8">
    <source>
        <dbReference type="Proteomes" id="UP001596406"/>
    </source>
</evidence>
<dbReference type="SUPFAM" id="SSF56801">
    <property type="entry name" value="Acetyl-CoA synthetase-like"/>
    <property type="match status" value="1"/>
</dbReference>
<dbReference type="Pfam" id="PF13193">
    <property type="entry name" value="AMP-binding_C"/>
    <property type="match status" value="1"/>
</dbReference>
<keyword evidence="3" id="KW-0276">Fatty acid metabolism</keyword>
<comment type="caution">
    <text evidence="7">The sequence shown here is derived from an EMBL/GenBank/DDBJ whole genome shotgun (WGS) entry which is preliminary data.</text>
</comment>
<gene>
    <name evidence="7" type="ORF">ACFQHK_05345</name>
</gene>
<dbReference type="PROSITE" id="PS00455">
    <property type="entry name" value="AMP_BINDING"/>
    <property type="match status" value="1"/>
</dbReference>
<sequence>MDVQLTLTGILDRAVDLFSDREIVTKRPDGSVHRYTYADAYARTCQLAHALDDLGVSEGGRVATVAVNHFRHLELYFAPPCSGRSIHMCNMRLPDAHFQYIVNDAEDEVLFVDPAFIEKVEANADAFETVERFVVLADEVPETSLDAVAYEDLIEGRPTEYDWPDLDEDAECGMCYTSGTTGKPKGVAYTHRGVYLHSLMCGHVDANGVSESDVVLPVVPMFHANGWGLPYAATLVGAKQVLPGVHTDPGSVAELIDEEAVTLSAAVPTIWLEMADYLDEHPEVDISNIDRLTVGGSAPPESLIRKYDERYDAPIIQGWGMTETTPLGTLSTLRTELRDRPKEEQYRYRAMAGLPVPGVEVRIRAEGEDEDVPRDGESMGELQVRGPWVVGEYHNRPEATRSGFTEDGFLRTGDIATMDEMGYVDVKDRTKDVIKSGGEWISSVELENELMAHEAVAEATVVAVDHEKWQERPLACVVLREGHDASEAALRDHLADRFPSWWLPDVVEFVDEIPRTSTGKFDKRTLRERYGDVVLEEGDV</sequence>
<dbReference type="InterPro" id="IPR000873">
    <property type="entry name" value="AMP-dep_synth/lig_dom"/>
</dbReference>
<dbReference type="Gene3D" id="3.40.50.12780">
    <property type="entry name" value="N-terminal domain of ligase-like"/>
    <property type="match status" value="1"/>
</dbReference>
<dbReference type="InterPro" id="IPR025110">
    <property type="entry name" value="AMP-bd_C"/>
</dbReference>
<evidence type="ECO:0000256" key="2">
    <source>
        <dbReference type="ARBA" id="ARBA00022598"/>
    </source>
</evidence>
<evidence type="ECO:0000259" key="5">
    <source>
        <dbReference type="Pfam" id="PF00501"/>
    </source>
</evidence>
<dbReference type="InterPro" id="IPR042099">
    <property type="entry name" value="ANL_N_sf"/>
</dbReference>
<feature type="domain" description="AMP-binding enzyme C-terminal" evidence="6">
    <location>
        <begin position="445"/>
        <end position="520"/>
    </location>
</feature>
<dbReference type="InterPro" id="IPR020845">
    <property type="entry name" value="AMP-binding_CS"/>
</dbReference>
<keyword evidence="8" id="KW-1185">Reference proteome</keyword>
<evidence type="ECO:0000259" key="6">
    <source>
        <dbReference type="Pfam" id="PF13193"/>
    </source>
</evidence>
<comment type="similarity">
    <text evidence="1">Belongs to the ATP-dependent AMP-binding enzyme family.</text>
</comment>
<evidence type="ECO:0000256" key="1">
    <source>
        <dbReference type="ARBA" id="ARBA00006432"/>
    </source>
</evidence>
<proteinExistence type="inferred from homology"/>
<keyword evidence="2 7" id="KW-0436">Ligase</keyword>
<protein>
    <submittedName>
        <fullName evidence="7">Long-chain fatty acid--CoA ligase</fullName>
    </submittedName>
</protein>
<dbReference type="CDD" id="cd12119">
    <property type="entry name" value="ttLC_FACS_AlkK_like"/>
    <property type="match status" value="1"/>
</dbReference>
<dbReference type="PANTHER" id="PTHR43859:SF4">
    <property type="entry name" value="BUTANOATE--COA LIGASE AAE1-RELATED"/>
    <property type="match status" value="1"/>
</dbReference>
<evidence type="ECO:0000256" key="3">
    <source>
        <dbReference type="ARBA" id="ARBA00022832"/>
    </source>
</evidence>
<reference evidence="7 8" key="1">
    <citation type="journal article" date="2019" name="Int. J. Syst. Evol. Microbiol.">
        <title>The Global Catalogue of Microorganisms (GCM) 10K type strain sequencing project: providing services to taxonomists for standard genome sequencing and annotation.</title>
        <authorList>
            <consortium name="The Broad Institute Genomics Platform"/>
            <consortium name="The Broad Institute Genome Sequencing Center for Infectious Disease"/>
            <person name="Wu L."/>
            <person name="Ma J."/>
        </authorList>
    </citation>
    <scope>NUCLEOTIDE SEQUENCE [LARGE SCALE GENOMIC DNA]</scope>
    <source>
        <strain evidence="7 8">PSRA2</strain>
    </source>
</reference>
<dbReference type="PANTHER" id="PTHR43859">
    <property type="entry name" value="ACYL-ACTIVATING ENZYME"/>
    <property type="match status" value="1"/>
</dbReference>
<keyword evidence="4" id="KW-0443">Lipid metabolism</keyword>
<dbReference type="Pfam" id="PF00501">
    <property type="entry name" value="AMP-binding"/>
    <property type="match status" value="1"/>
</dbReference>
<dbReference type="Proteomes" id="UP001596406">
    <property type="component" value="Unassembled WGS sequence"/>
</dbReference>
<name>A0ABD5U9B9_9EURY</name>